<evidence type="ECO:0000313" key="12">
    <source>
        <dbReference type="EMBL" id="MTT33308.1"/>
    </source>
</evidence>
<dbReference type="InterPro" id="IPR036775">
    <property type="entry name" value="DNA_pol_Y-fam_lit_finger_sf"/>
</dbReference>
<gene>
    <name evidence="10" type="primary">dinB</name>
    <name evidence="12" type="ORF">GMB86_15010</name>
</gene>
<dbReference type="PROSITE" id="PS50173">
    <property type="entry name" value="UMUC"/>
    <property type="match status" value="1"/>
</dbReference>
<evidence type="ECO:0000256" key="3">
    <source>
        <dbReference type="ARBA" id="ARBA00022679"/>
    </source>
</evidence>
<name>A0A6N8CUB5_9BACI</name>
<dbReference type="Gene3D" id="1.10.150.20">
    <property type="entry name" value="5' to 3' exonuclease, C-terminal subdomain"/>
    <property type="match status" value="1"/>
</dbReference>
<comment type="subcellular location">
    <subcellularLocation>
        <location evidence="10">Cytoplasm</location>
    </subcellularLocation>
</comment>
<keyword evidence="3 10" id="KW-0808">Transferase</keyword>
<dbReference type="Pfam" id="PF00817">
    <property type="entry name" value="IMS"/>
    <property type="match status" value="1"/>
</dbReference>
<keyword evidence="4 10" id="KW-0548">Nucleotidyltransferase</keyword>
<dbReference type="NCBIfam" id="NF002492">
    <property type="entry name" value="PRK01810.1"/>
    <property type="match status" value="1"/>
</dbReference>
<keyword evidence="2 10" id="KW-0515">Mutator protein</keyword>
<comment type="function">
    <text evidence="10">Poorly processive, error-prone DNA polymerase involved in untargeted mutagenesis. Copies undamaged DNA at stalled replication forks, which arise in vivo from mismatched or misaligned primer ends. These misaligned primers can be extended by PolIV. Exhibits no 3'-5' exonuclease (proofreading) activity. May be involved in translesional synthesis, in conjunction with the beta clamp from PolIII.</text>
</comment>
<evidence type="ECO:0000313" key="13">
    <source>
        <dbReference type="Proteomes" id="UP000440978"/>
    </source>
</evidence>
<dbReference type="GO" id="GO:0006261">
    <property type="term" value="P:DNA-templated DNA replication"/>
    <property type="evidence" value="ECO:0007669"/>
    <property type="project" value="UniProtKB-UniRule"/>
</dbReference>
<proteinExistence type="inferred from homology"/>
<feature type="domain" description="UmuC" evidence="11">
    <location>
        <begin position="10"/>
        <end position="191"/>
    </location>
</feature>
<dbReference type="GO" id="GO:0003684">
    <property type="term" value="F:damaged DNA binding"/>
    <property type="evidence" value="ECO:0007669"/>
    <property type="project" value="InterPro"/>
</dbReference>
<keyword evidence="6 10" id="KW-0227">DNA damage</keyword>
<keyword evidence="8 10" id="KW-0239">DNA-directed DNA polymerase</keyword>
<dbReference type="NCBIfam" id="NF002677">
    <property type="entry name" value="PRK02406.1"/>
    <property type="match status" value="1"/>
</dbReference>
<evidence type="ECO:0000256" key="2">
    <source>
        <dbReference type="ARBA" id="ARBA00022457"/>
    </source>
</evidence>
<dbReference type="GO" id="GO:0042276">
    <property type="term" value="P:error-prone translesion synthesis"/>
    <property type="evidence" value="ECO:0007669"/>
    <property type="project" value="TreeGrafter"/>
</dbReference>
<evidence type="ECO:0000256" key="6">
    <source>
        <dbReference type="ARBA" id="ARBA00022763"/>
    </source>
</evidence>
<feature type="site" description="Substrate discrimination" evidence="10">
    <location>
        <position position="19"/>
    </location>
</feature>
<reference evidence="12 13" key="1">
    <citation type="submission" date="2019-11" db="EMBL/GenBank/DDBJ databases">
        <title>Terrilactibacillus tamarindus sp. nov. BCM23-1 isolated from bark of Tamarindus indica.</title>
        <authorList>
            <person name="Kingkaew E."/>
            <person name="Tanasupawat S."/>
        </authorList>
    </citation>
    <scope>NUCLEOTIDE SEQUENCE [LARGE SCALE GENOMIC DNA]</scope>
    <source>
        <strain evidence="12 13">BCM23-1</strain>
    </source>
</reference>
<dbReference type="HAMAP" id="MF_01113">
    <property type="entry name" value="DNApol_IV"/>
    <property type="match status" value="1"/>
</dbReference>
<keyword evidence="9 10" id="KW-0234">DNA repair</keyword>
<comment type="similarity">
    <text evidence="1 10">Belongs to the DNA polymerase type-Y family.</text>
</comment>
<dbReference type="InterPro" id="IPR017961">
    <property type="entry name" value="DNA_pol_Y-fam_little_finger"/>
</dbReference>
<dbReference type="EMBL" id="WNHB01000037">
    <property type="protein sequence ID" value="MTT33308.1"/>
    <property type="molecule type" value="Genomic_DNA"/>
</dbReference>
<dbReference type="GO" id="GO:0006281">
    <property type="term" value="P:DNA repair"/>
    <property type="evidence" value="ECO:0007669"/>
    <property type="project" value="UniProtKB-UniRule"/>
</dbReference>
<dbReference type="Gene3D" id="3.30.1490.100">
    <property type="entry name" value="DNA polymerase, Y-family, little finger domain"/>
    <property type="match status" value="1"/>
</dbReference>
<evidence type="ECO:0000259" key="11">
    <source>
        <dbReference type="PROSITE" id="PS50173"/>
    </source>
</evidence>
<evidence type="ECO:0000256" key="4">
    <source>
        <dbReference type="ARBA" id="ARBA00022695"/>
    </source>
</evidence>
<dbReference type="Gene3D" id="3.30.70.270">
    <property type="match status" value="1"/>
</dbReference>
<feature type="binding site" evidence="10">
    <location>
        <position position="14"/>
    </location>
    <ligand>
        <name>Mg(2+)</name>
        <dbReference type="ChEBI" id="CHEBI:18420"/>
    </ligand>
</feature>
<evidence type="ECO:0000256" key="9">
    <source>
        <dbReference type="ARBA" id="ARBA00023204"/>
    </source>
</evidence>
<accession>A0A6N8CUB5</accession>
<keyword evidence="10" id="KW-0963">Cytoplasm</keyword>
<dbReference type="Pfam" id="PF11798">
    <property type="entry name" value="IMS_HHH"/>
    <property type="match status" value="1"/>
</dbReference>
<evidence type="ECO:0000256" key="7">
    <source>
        <dbReference type="ARBA" id="ARBA00022842"/>
    </source>
</evidence>
<comment type="cofactor">
    <cofactor evidence="10">
        <name>Mg(2+)</name>
        <dbReference type="ChEBI" id="CHEBI:18420"/>
    </cofactor>
    <text evidence="10">Binds 2 magnesium ions per subunit.</text>
</comment>
<dbReference type="GO" id="GO:0000287">
    <property type="term" value="F:magnesium ion binding"/>
    <property type="evidence" value="ECO:0007669"/>
    <property type="project" value="UniProtKB-UniRule"/>
</dbReference>
<dbReference type="AlphaFoldDB" id="A0A6N8CUB5"/>
<evidence type="ECO:0000256" key="5">
    <source>
        <dbReference type="ARBA" id="ARBA00022723"/>
    </source>
</evidence>
<dbReference type="PANTHER" id="PTHR11076">
    <property type="entry name" value="DNA REPAIR POLYMERASE UMUC / TRANSFERASE FAMILY MEMBER"/>
    <property type="match status" value="1"/>
</dbReference>
<evidence type="ECO:0000256" key="8">
    <source>
        <dbReference type="ARBA" id="ARBA00022932"/>
    </source>
</evidence>
<feature type="active site" evidence="10">
    <location>
        <position position="111"/>
    </location>
</feature>
<sequence>MTMASGHRVIFHIDMNCFYASVEIAHHPELSGQPLAIAGRVEDRRGIIVTSSYEARAKGVKTTMPIWKARQLCPQLIVKHPNMTLYRETSKQIFDILRRMTPLVEKVSVDEGYMDVSSLVSDIHPVHLAKRIQRYLYKSLKLPCSIGIAPNKFLAKMASDMQKPMGLTILRKRDLPRTLWNLPIGDMHGVGSKTEEKLKKMNIHTIGDLAKIDRLRISEQLGQPGISLFNHANGWDDRPVDPESEDRYKSIGHSTTLPVDTIDLTIVKEVFSKQSEKIAFRLKREHIASYQISIVIRYFDWKNVTRNKTLKTPLITKQDILFQAMELFHRHWDDRPVRLLGITLTSFEALADSTTQLDLFTYQDELKKEPVVDLINTVTNKYGNNALKIASSMIKNGKKINNE</sequence>
<dbReference type="InterPro" id="IPR050116">
    <property type="entry name" value="DNA_polymerase-Y"/>
</dbReference>
<dbReference type="InterPro" id="IPR043128">
    <property type="entry name" value="Rev_trsase/Diguanyl_cyclase"/>
</dbReference>
<dbReference type="GO" id="GO:0005829">
    <property type="term" value="C:cytosol"/>
    <property type="evidence" value="ECO:0007669"/>
    <property type="project" value="TreeGrafter"/>
</dbReference>
<dbReference type="SUPFAM" id="SSF100879">
    <property type="entry name" value="Lesion bypass DNA polymerase (Y-family), little finger domain"/>
    <property type="match status" value="1"/>
</dbReference>
<dbReference type="GO" id="GO:0009432">
    <property type="term" value="P:SOS response"/>
    <property type="evidence" value="ECO:0007669"/>
    <property type="project" value="TreeGrafter"/>
</dbReference>
<dbReference type="InterPro" id="IPR001126">
    <property type="entry name" value="UmuC"/>
</dbReference>
<keyword evidence="5 10" id="KW-0479">Metal-binding</keyword>
<dbReference type="SUPFAM" id="SSF56672">
    <property type="entry name" value="DNA/RNA polymerases"/>
    <property type="match status" value="1"/>
</dbReference>
<feature type="binding site" evidence="10">
    <location>
        <position position="110"/>
    </location>
    <ligand>
        <name>Mg(2+)</name>
        <dbReference type="ChEBI" id="CHEBI:18420"/>
    </ligand>
</feature>
<dbReference type="Pfam" id="PF11799">
    <property type="entry name" value="IMS_C"/>
    <property type="match status" value="1"/>
</dbReference>
<protein>
    <recommendedName>
        <fullName evidence="10">DNA polymerase IV</fullName>
        <shortName evidence="10">Pol IV</shortName>
        <ecNumber evidence="10">2.7.7.7</ecNumber>
    </recommendedName>
</protein>
<keyword evidence="7 10" id="KW-0460">Magnesium</keyword>
<dbReference type="Gene3D" id="3.40.1170.60">
    <property type="match status" value="1"/>
</dbReference>
<dbReference type="Proteomes" id="UP000440978">
    <property type="component" value="Unassembled WGS sequence"/>
</dbReference>
<dbReference type="InterPro" id="IPR022880">
    <property type="entry name" value="DNApol_IV"/>
</dbReference>
<comment type="subunit">
    <text evidence="10">Monomer.</text>
</comment>
<comment type="catalytic activity">
    <reaction evidence="10">
        <text>DNA(n) + a 2'-deoxyribonucleoside 5'-triphosphate = DNA(n+1) + diphosphate</text>
        <dbReference type="Rhea" id="RHEA:22508"/>
        <dbReference type="Rhea" id="RHEA-COMP:17339"/>
        <dbReference type="Rhea" id="RHEA-COMP:17340"/>
        <dbReference type="ChEBI" id="CHEBI:33019"/>
        <dbReference type="ChEBI" id="CHEBI:61560"/>
        <dbReference type="ChEBI" id="CHEBI:173112"/>
        <dbReference type="EC" id="2.7.7.7"/>
    </reaction>
</comment>
<dbReference type="EC" id="2.7.7.7" evidence="10"/>
<dbReference type="InterPro" id="IPR043502">
    <property type="entry name" value="DNA/RNA_pol_sf"/>
</dbReference>
<comment type="caution">
    <text evidence="12">The sequence shown here is derived from an EMBL/GenBank/DDBJ whole genome shotgun (WGS) entry which is preliminary data.</text>
</comment>
<keyword evidence="13" id="KW-1185">Reference proteome</keyword>
<dbReference type="FunFam" id="3.40.1170.60:FF:000003">
    <property type="entry name" value="DNA polymerase eta"/>
    <property type="match status" value="1"/>
</dbReference>
<evidence type="ECO:0000256" key="10">
    <source>
        <dbReference type="HAMAP-Rule" id="MF_01113"/>
    </source>
</evidence>
<keyword evidence="10" id="KW-0238">DNA-binding</keyword>
<dbReference type="PANTHER" id="PTHR11076:SF33">
    <property type="entry name" value="DNA POLYMERASE KAPPA"/>
    <property type="match status" value="1"/>
</dbReference>
<dbReference type="GO" id="GO:0003887">
    <property type="term" value="F:DNA-directed DNA polymerase activity"/>
    <property type="evidence" value="ECO:0007669"/>
    <property type="project" value="UniProtKB-UniRule"/>
</dbReference>
<organism evidence="12 13">
    <name type="scientific">Terrilactibacillus tamarindi</name>
    <dbReference type="NCBI Taxonomy" id="2599694"/>
    <lineage>
        <taxon>Bacteria</taxon>
        <taxon>Bacillati</taxon>
        <taxon>Bacillota</taxon>
        <taxon>Bacilli</taxon>
        <taxon>Bacillales</taxon>
        <taxon>Bacillaceae</taxon>
        <taxon>Terrilactibacillus</taxon>
    </lineage>
</organism>
<keyword evidence="10" id="KW-0235">DNA replication</keyword>
<dbReference type="InterPro" id="IPR024728">
    <property type="entry name" value="PolY_HhH_motif"/>
</dbReference>
<dbReference type="CDD" id="cd03586">
    <property type="entry name" value="PolY_Pol_IV_kappa"/>
    <property type="match status" value="1"/>
</dbReference>
<evidence type="ECO:0000256" key="1">
    <source>
        <dbReference type="ARBA" id="ARBA00010945"/>
    </source>
</evidence>